<dbReference type="Ensembl" id="ENSNMLT00000038288.1">
    <property type="protein sequence ID" value="ENSNMLP00000034379.1"/>
    <property type="gene ID" value="ENSNMLG00000021413.1"/>
</dbReference>
<dbReference type="PANTHER" id="PTHR46269">
    <property type="entry name" value="EPIPHYCAN-RELATED"/>
    <property type="match status" value="1"/>
</dbReference>
<organism evidence="13 14">
    <name type="scientific">Neogobius melanostomus</name>
    <name type="common">round goby</name>
    <dbReference type="NCBI Taxonomy" id="47308"/>
    <lineage>
        <taxon>Eukaryota</taxon>
        <taxon>Metazoa</taxon>
        <taxon>Chordata</taxon>
        <taxon>Craniata</taxon>
        <taxon>Vertebrata</taxon>
        <taxon>Euteleostomi</taxon>
        <taxon>Actinopterygii</taxon>
        <taxon>Neopterygii</taxon>
        <taxon>Teleostei</taxon>
        <taxon>Neoteleostei</taxon>
        <taxon>Acanthomorphata</taxon>
        <taxon>Gobiaria</taxon>
        <taxon>Gobiiformes</taxon>
        <taxon>Gobioidei</taxon>
        <taxon>Gobiidae</taxon>
        <taxon>Benthophilinae</taxon>
        <taxon>Neogobiini</taxon>
        <taxon>Neogobius</taxon>
    </lineage>
</organism>
<keyword evidence="5" id="KW-0433">Leucine-rich repeat</keyword>
<name>A0A8C6UC10_9GOBI</name>
<dbReference type="Pfam" id="PF00560">
    <property type="entry name" value="LRR_1"/>
    <property type="match status" value="2"/>
</dbReference>
<evidence type="ECO:0000256" key="2">
    <source>
        <dbReference type="ARBA" id="ARBA00006912"/>
    </source>
</evidence>
<dbReference type="Gene3D" id="3.80.10.10">
    <property type="entry name" value="Ribonuclease Inhibitor"/>
    <property type="match status" value="2"/>
</dbReference>
<evidence type="ECO:0000256" key="6">
    <source>
        <dbReference type="ARBA" id="ARBA00022729"/>
    </source>
</evidence>
<evidence type="ECO:0000256" key="5">
    <source>
        <dbReference type="ARBA" id="ARBA00022614"/>
    </source>
</evidence>
<feature type="domain" description="LRRNT" evidence="12">
    <location>
        <begin position="104"/>
        <end position="134"/>
    </location>
</feature>
<proteinExistence type="inferred from homology"/>
<evidence type="ECO:0000256" key="11">
    <source>
        <dbReference type="SAM" id="SignalP"/>
    </source>
</evidence>
<evidence type="ECO:0000256" key="10">
    <source>
        <dbReference type="SAM" id="MobiDB-lite"/>
    </source>
</evidence>
<dbReference type="Pfam" id="PF13855">
    <property type="entry name" value="LRR_8"/>
    <property type="match status" value="1"/>
</dbReference>
<evidence type="ECO:0000313" key="14">
    <source>
        <dbReference type="Proteomes" id="UP000694523"/>
    </source>
</evidence>
<keyword evidence="3" id="KW-0964">Secreted</keyword>
<dbReference type="InterPro" id="IPR000372">
    <property type="entry name" value="LRRNT"/>
</dbReference>
<dbReference type="InterPro" id="IPR032675">
    <property type="entry name" value="LRR_dom_sf"/>
</dbReference>
<keyword evidence="7" id="KW-0677">Repeat</keyword>
<dbReference type="InterPro" id="IPR043547">
    <property type="entry name" value="Mimecan/Epiphycan/Opticin"/>
</dbReference>
<dbReference type="AlphaFoldDB" id="A0A8C6UC10"/>
<keyword evidence="4" id="KW-0272">Extracellular matrix</keyword>
<dbReference type="SUPFAM" id="SSF52058">
    <property type="entry name" value="L domain-like"/>
    <property type="match status" value="1"/>
</dbReference>
<evidence type="ECO:0000256" key="1">
    <source>
        <dbReference type="ARBA" id="ARBA00004498"/>
    </source>
</evidence>
<dbReference type="PROSITE" id="PS51450">
    <property type="entry name" value="LRR"/>
    <property type="match status" value="1"/>
</dbReference>
<comment type="similarity">
    <text evidence="2">Belongs to the small leucine-rich proteoglycan (SLRP) family. SLRP class III subfamily.</text>
</comment>
<evidence type="ECO:0000259" key="12">
    <source>
        <dbReference type="SMART" id="SM00013"/>
    </source>
</evidence>
<evidence type="ECO:0000256" key="4">
    <source>
        <dbReference type="ARBA" id="ARBA00022530"/>
    </source>
</evidence>
<feature type="signal peptide" evidence="11">
    <location>
        <begin position="1"/>
        <end position="20"/>
    </location>
</feature>
<dbReference type="SMART" id="SM00369">
    <property type="entry name" value="LRR_TYP"/>
    <property type="match status" value="4"/>
</dbReference>
<keyword evidence="8" id="KW-1015">Disulfide bond</keyword>
<keyword evidence="6 11" id="KW-0732">Signal</keyword>
<reference evidence="13" key="2">
    <citation type="submission" date="2025-09" db="UniProtKB">
        <authorList>
            <consortium name="Ensembl"/>
        </authorList>
    </citation>
    <scope>IDENTIFICATION</scope>
</reference>
<feature type="chain" id="PRO_5034887356" evidence="11">
    <location>
        <begin position="21"/>
        <end position="307"/>
    </location>
</feature>
<dbReference type="InterPro" id="IPR001611">
    <property type="entry name" value="Leu-rich_rpt"/>
</dbReference>
<dbReference type="GO" id="GO:0061975">
    <property type="term" value="P:articular cartilage development"/>
    <property type="evidence" value="ECO:0007669"/>
    <property type="project" value="TreeGrafter"/>
</dbReference>
<evidence type="ECO:0000256" key="9">
    <source>
        <dbReference type="ARBA" id="ARBA00023180"/>
    </source>
</evidence>
<dbReference type="SMART" id="SM00013">
    <property type="entry name" value="LRRNT"/>
    <property type="match status" value="1"/>
</dbReference>
<feature type="region of interest" description="Disordered" evidence="10">
    <location>
        <begin position="55"/>
        <end position="90"/>
    </location>
</feature>
<sequence length="307" mass="34475">MPPLVRRLIPLLLVVGCGSAAPTEDPEDVLLDLDIDEDLDLNLYETFDYDDLDQEIDAPAPLSPEAPVTGDEETPQTSTPPAPNNQDFKALGLFGPDTGLGMPTCLLCVCLSGSVYCDDSNLEDIPPLPKDTTHFYGRFNKIEHIKNTTFTNLDKLQSIDLTGNYISEIDVAALRPLPQLQQLILADNDVKVMPDLPKTMRLIDLRNNKLKSSTEHLEVFKDMKDLEYLYLSDNELDYIPPLPLSLRVLHLQNNNIQSLHMDTFCNSRDPTFIRRKLEDIRLDGNPLNTHLFAPAYSCLPRLPVGTY</sequence>
<dbReference type="InterPro" id="IPR003591">
    <property type="entry name" value="Leu-rich_rpt_typical-subtyp"/>
</dbReference>
<dbReference type="Proteomes" id="UP000694523">
    <property type="component" value="Unplaced"/>
</dbReference>
<accession>A0A8C6UC10</accession>
<dbReference type="GO" id="GO:0005615">
    <property type="term" value="C:extracellular space"/>
    <property type="evidence" value="ECO:0007669"/>
    <property type="project" value="TreeGrafter"/>
</dbReference>
<dbReference type="GO" id="GO:0031012">
    <property type="term" value="C:extracellular matrix"/>
    <property type="evidence" value="ECO:0007669"/>
    <property type="project" value="TreeGrafter"/>
</dbReference>
<evidence type="ECO:0000256" key="8">
    <source>
        <dbReference type="ARBA" id="ARBA00023157"/>
    </source>
</evidence>
<keyword evidence="9" id="KW-0325">Glycoprotein</keyword>
<dbReference type="GO" id="GO:0060348">
    <property type="term" value="P:bone development"/>
    <property type="evidence" value="ECO:0007669"/>
    <property type="project" value="TreeGrafter"/>
</dbReference>
<dbReference type="PANTHER" id="PTHR46269:SF4">
    <property type="entry name" value="OPTICIN"/>
    <property type="match status" value="1"/>
</dbReference>
<keyword evidence="14" id="KW-1185">Reference proteome</keyword>
<reference evidence="13" key="1">
    <citation type="submission" date="2025-08" db="UniProtKB">
        <authorList>
            <consortium name="Ensembl"/>
        </authorList>
    </citation>
    <scope>IDENTIFICATION</scope>
</reference>
<protein>
    <submittedName>
        <fullName evidence="13">Opticin</fullName>
    </submittedName>
</protein>
<comment type="subcellular location">
    <subcellularLocation>
        <location evidence="1">Secreted</location>
        <location evidence="1">Extracellular space</location>
        <location evidence="1">Extracellular matrix</location>
    </subcellularLocation>
</comment>
<evidence type="ECO:0000256" key="7">
    <source>
        <dbReference type="ARBA" id="ARBA00022737"/>
    </source>
</evidence>
<evidence type="ECO:0000313" key="13">
    <source>
        <dbReference type="Ensembl" id="ENSNMLP00000034379.1"/>
    </source>
</evidence>
<evidence type="ECO:0000256" key="3">
    <source>
        <dbReference type="ARBA" id="ARBA00022525"/>
    </source>
</evidence>